<keyword evidence="1" id="KW-0732">Signal</keyword>
<feature type="signal peptide" evidence="1">
    <location>
        <begin position="1"/>
        <end position="21"/>
    </location>
</feature>
<organism evidence="2">
    <name type="scientific">Paraconexibacter sp. AEG42_29</name>
    <dbReference type="NCBI Taxonomy" id="2997339"/>
    <lineage>
        <taxon>Bacteria</taxon>
        <taxon>Bacillati</taxon>
        <taxon>Actinomycetota</taxon>
        <taxon>Thermoleophilia</taxon>
        <taxon>Solirubrobacterales</taxon>
        <taxon>Paraconexibacteraceae</taxon>
        <taxon>Paraconexibacter</taxon>
    </lineage>
</organism>
<sequence>MSRRVWSIALVTLVAAPAVVAVPALGQAEGEAVYVTFDPPRASQGADYLVRALGARFDPARTKTPSTIRVDTPAGVRLNTKAVAALCSPEQAKALSCPPASKVAKGGVSLETEIIGGYGGTIAPTATVYLTPPTQPGDLAGLTLQAASSESATFTIPGRVIRGANAGAPALLFDLSTTAKLPSGVTAKVKDLSLVMGARRPLRVTVTQTRKVKQTTRVRGKDGKLRKRTRTVTKKVKVRKTVTQNLITTPKTCAGSFMSTVTYGYTDGSVNALPGATPCFKS</sequence>
<dbReference type="AlphaFoldDB" id="A0AAU7AQI6"/>
<dbReference type="EMBL" id="CP114014">
    <property type="protein sequence ID" value="XAY03905.1"/>
    <property type="molecule type" value="Genomic_DNA"/>
</dbReference>
<feature type="chain" id="PRO_5043492989" evidence="1">
    <location>
        <begin position="22"/>
        <end position="282"/>
    </location>
</feature>
<reference evidence="2" key="1">
    <citation type="submission" date="2022-12" db="EMBL/GenBank/DDBJ databases">
        <title>Paraconexibacter alkalitolerans sp. nov. and Baekduia alba sp. nov., isolated from soil and emended description of the genera Paraconexibacter (Chun et al., 2020) and Baekduia (An et al., 2020).</title>
        <authorList>
            <person name="Vieira S."/>
            <person name="Huber K.J."/>
            <person name="Geppert A."/>
            <person name="Wolf J."/>
            <person name="Neumann-Schaal M."/>
            <person name="Muesken M."/>
            <person name="Overmann J."/>
        </authorList>
    </citation>
    <scope>NUCLEOTIDE SEQUENCE</scope>
    <source>
        <strain evidence="2">AEG42_29</strain>
    </source>
</reference>
<protein>
    <submittedName>
        <fullName evidence="2">Uncharacterized protein</fullName>
    </submittedName>
</protein>
<gene>
    <name evidence="2" type="ORF">DSM112329_00730</name>
</gene>
<evidence type="ECO:0000313" key="2">
    <source>
        <dbReference type="EMBL" id="XAY03905.1"/>
    </source>
</evidence>
<dbReference type="RefSeq" id="WP_354700453.1">
    <property type="nucleotide sequence ID" value="NZ_CP114014.1"/>
</dbReference>
<name>A0AAU7AQI6_9ACTN</name>
<proteinExistence type="predicted"/>
<evidence type="ECO:0000256" key="1">
    <source>
        <dbReference type="SAM" id="SignalP"/>
    </source>
</evidence>
<dbReference type="KEGG" id="parq:DSM112329_00730"/>
<accession>A0AAU7AQI6</accession>